<feature type="signal peptide" evidence="1">
    <location>
        <begin position="1"/>
        <end position="24"/>
    </location>
</feature>
<organism evidence="2">
    <name type="scientific">Anopheles marajoara</name>
    <dbReference type="NCBI Taxonomy" id="58244"/>
    <lineage>
        <taxon>Eukaryota</taxon>
        <taxon>Metazoa</taxon>
        <taxon>Ecdysozoa</taxon>
        <taxon>Arthropoda</taxon>
        <taxon>Hexapoda</taxon>
        <taxon>Insecta</taxon>
        <taxon>Pterygota</taxon>
        <taxon>Neoptera</taxon>
        <taxon>Endopterygota</taxon>
        <taxon>Diptera</taxon>
        <taxon>Nematocera</taxon>
        <taxon>Culicoidea</taxon>
        <taxon>Culicidae</taxon>
        <taxon>Anophelinae</taxon>
        <taxon>Anopheles</taxon>
    </lineage>
</organism>
<keyword evidence="1" id="KW-0732">Signal</keyword>
<evidence type="ECO:0000256" key="1">
    <source>
        <dbReference type="SAM" id="SignalP"/>
    </source>
</evidence>
<dbReference type="EMBL" id="GGFJ01014470">
    <property type="protein sequence ID" value="MBW63611.1"/>
    <property type="molecule type" value="Transcribed_RNA"/>
</dbReference>
<protein>
    <submittedName>
        <fullName evidence="2">Putative secreted protein</fullName>
    </submittedName>
</protein>
<reference evidence="2" key="1">
    <citation type="submission" date="2018-01" db="EMBL/GenBank/DDBJ databases">
        <title>An insight into the sialome of Amazonian anophelines.</title>
        <authorList>
            <person name="Ribeiro J.M."/>
            <person name="Scarpassa V."/>
            <person name="Calvo E."/>
        </authorList>
    </citation>
    <scope>NUCLEOTIDE SEQUENCE</scope>
    <source>
        <tissue evidence="2">Salivary glands</tissue>
    </source>
</reference>
<proteinExistence type="predicted"/>
<dbReference type="AlphaFoldDB" id="A0A2M4CEL4"/>
<accession>A0A2M4CEL4</accession>
<evidence type="ECO:0000313" key="2">
    <source>
        <dbReference type="EMBL" id="MBW63611.1"/>
    </source>
</evidence>
<feature type="chain" id="PRO_5014779241" evidence="1">
    <location>
        <begin position="25"/>
        <end position="70"/>
    </location>
</feature>
<name>A0A2M4CEL4_9DIPT</name>
<sequence length="70" mass="8173">MFLKLTYLNLSLCRLCLPRGQTDALNTNCYTQKFRSLFRSLEIQKHNSYRTTAINSSSWGRQKASARKKN</sequence>